<sequence length="152" mass="16249">MRRSTEEQSSRAVTDAAYIEAVPGREAPARRMNGVLCPASAPGMRGGWGAPRAESVLGGASGKLRRRFCFVALSRLSRARWGCASRAPTRRAGTPPAPRALPRRGVPEATAVGATVCRGGLPWLGWGLHAGRCTEAHQTLFSRERRVASTRS</sequence>
<comment type="caution">
    <text evidence="1">The sequence shown here is derived from an EMBL/GenBank/DDBJ whole genome shotgun (WGS) entry which is preliminary data.</text>
</comment>
<dbReference type="EMBL" id="JANPWB010000005">
    <property type="protein sequence ID" value="KAJ1189093.1"/>
    <property type="molecule type" value="Genomic_DNA"/>
</dbReference>
<evidence type="ECO:0000313" key="1">
    <source>
        <dbReference type="EMBL" id="KAJ1189093.1"/>
    </source>
</evidence>
<organism evidence="1 2">
    <name type="scientific">Pleurodeles waltl</name>
    <name type="common">Iberian ribbed newt</name>
    <dbReference type="NCBI Taxonomy" id="8319"/>
    <lineage>
        <taxon>Eukaryota</taxon>
        <taxon>Metazoa</taxon>
        <taxon>Chordata</taxon>
        <taxon>Craniata</taxon>
        <taxon>Vertebrata</taxon>
        <taxon>Euteleostomi</taxon>
        <taxon>Amphibia</taxon>
        <taxon>Batrachia</taxon>
        <taxon>Caudata</taxon>
        <taxon>Salamandroidea</taxon>
        <taxon>Salamandridae</taxon>
        <taxon>Pleurodelinae</taxon>
        <taxon>Pleurodeles</taxon>
    </lineage>
</organism>
<name>A0AAV7UJA7_PLEWA</name>
<proteinExistence type="predicted"/>
<protein>
    <submittedName>
        <fullName evidence="1">Uncharacterized protein</fullName>
    </submittedName>
</protein>
<dbReference type="Proteomes" id="UP001066276">
    <property type="component" value="Chromosome 3_1"/>
</dbReference>
<reference evidence="1" key="1">
    <citation type="journal article" date="2022" name="bioRxiv">
        <title>Sequencing and chromosome-scale assembly of the giantPleurodeles waltlgenome.</title>
        <authorList>
            <person name="Brown T."/>
            <person name="Elewa A."/>
            <person name="Iarovenko S."/>
            <person name="Subramanian E."/>
            <person name="Araus A.J."/>
            <person name="Petzold A."/>
            <person name="Susuki M."/>
            <person name="Suzuki K.-i.T."/>
            <person name="Hayashi T."/>
            <person name="Toyoda A."/>
            <person name="Oliveira C."/>
            <person name="Osipova E."/>
            <person name="Leigh N.D."/>
            <person name="Simon A."/>
            <person name="Yun M.H."/>
        </authorList>
    </citation>
    <scope>NUCLEOTIDE SEQUENCE</scope>
    <source>
        <strain evidence="1">20211129_DDA</strain>
        <tissue evidence="1">Liver</tissue>
    </source>
</reference>
<accession>A0AAV7UJA7</accession>
<evidence type="ECO:0000313" key="2">
    <source>
        <dbReference type="Proteomes" id="UP001066276"/>
    </source>
</evidence>
<keyword evidence="2" id="KW-1185">Reference proteome</keyword>
<gene>
    <name evidence="1" type="ORF">NDU88_005844</name>
</gene>
<dbReference type="AlphaFoldDB" id="A0AAV7UJA7"/>